<dbReference type="Gene3D" id="3.40.1500.20">
    <property type="match status" value="1"/>
</dbReference>
<name>A0A0A2APH7_PROMR</name>
<dbReference type="AlphaFoldDB" id="A0A0A2APH7"/>
<dbReference type="Proteomes" id="UP000030533">
    <property type="component" value="Unassembled WGS sequence"/>
</dbReference>
<comment type="function">
    <text evidence="1 7">Catalyzes the four-electron reduction of biliverdin IX-alpha (2-electron reduction at both the A and D rings); the reaction proceeds via an isolatable 2-electron intermediate, 181,182-dihydrobiliverdin.</text>
</comment>
<dbReference type="EC" id="1.3.7.5" evidence="3 7"/>
<evidence type="ECO:0000256" key="1">
    <source>
        <dbReference type="ARBA" id="ARBA00003354"/>
    </source>
</evidence>
<evidence type="ECO:0000256" key="4">
    <source>
        <dbReference type="ARBA" id="ARBA00016783"/>
    </source>
</evidence>
<dbReference type="NCBIfam" id="NF002760">
    <property type="entry name" value="PRK02816.1"/>
    <property type="match status" value="1"/>
</dbReference>
<evidence type="ECO:0000256" key="5">
    <source>
        <dbReference type="ARBA" id="ARBA00023002"/>
    </source>
</evidence>
<dbReference type="STRING" id="167548.EU98_0380"/>
<dbReference type="GO" id="GO:0050620">
    <property type="term" value="F:phycocyanobilin:ferredoxin oxidoreductase activity"/>
    <property type="evidence" value="ECO:0007669"/>
    <property type="project" value="UniProtKB-UniRule"/>
</dbReference>
<dbReference type="PANTHER" id="PTHR34557:SF1">
    <property type="entry name" value="PHYTOCHROMOBILIN:FERREDOXIN OXIDOREDUCTASE, CHLOROPLASTIC"/>
    <property type="match status" value="1"/>
</dbReference>
<dbReference type="EMBL" id="JNAO01000004">
    <property type="protein sequence ID" value="KGG02440.1"/>
    <property type="molecule type" value="Genomic_DNA"/>
</dbReference>
<gene>
    <name evidence="7" type="primary">pcyA</name>
    <name evidence="8" type="ORF">EU98_0380</name>
</gene>
<comment type="catalytic activity">
    <reaction evidence="6 7">
        <text>(2R,3Z)-phycocyanobilin + 4 oxidized [2Fe-2S]-[ferredoxin] = biliverdin IXalpha + 4 reduced [2Fe-2S]-[ferredoxin] + 4 H(+)</text>
        <dbReference type="Rhea" id="RHEA:15309"/>
        <dbReference type="Rhea" id="RHEA-COMP:10000"/>
        <dbReference type="Rhea" id="RHEA-COMP:10001"/>
        <dbReference type="ChEBI" id="CHEBI:15378"/>
        <dbReference type="ChEBI" id="CHEBI:33737"/>
        <dbReference type="ChEBI" id="CHEBI:33738"/>
        <dbReference type="ChEBI" id="CHEBI:57437"/>
        <dbReference type="ChEBI" id="CHEBI:57991"/>
        <dbReference type="EC" id="1.3.7.5"/>
    </reaction>
</comment>
<dbReference type="RefSeq" id="WP_032515244.1">
    <property type="nucleotide sequence ID" value="NZ_JNAO01000004.1"/>
</dbReference>
<accession>A0A0A2APH7</accession>
<protein>
    <recommendedName>
        <fullName evidence="4 7">Phycocyanobilin:ferredoxin oxidoreductase</fullName>
        <ecNumber evidence="3 7">1.3.7.5</ecNumber>
    </recommendedName>
</protein>
<proteinExistence type="inferred from homology"/>
<dbReference type="InterPro" id="IPR009249">
    <property type="entry name" value="Ferredoxin-dep_bilin_Rdtase"/>
</dbReference>
<comment type="caution">
    <text evidence="8">The sequence shown here is derived from an EMBL/GenBank/DDBJ whole genome shotgun (WGS) entry which is preliminary data.</text>
</comment>
<reference evidence="9" key="1">
    <citation type="journal article" date="2014" name="Sci. Data">
        <title>Genomes of diverse isolates of the marine cyanobacterium Prochlorococcus.</title>
        <authorList>
            <person name="Biller S."/>
            <person name="Berube P."/>
            <person name="Thompson J."/>
            <person name="Kelly L."/>
            <person name="Roggensack S."/>
            <person name="Awad L."/>
            <person name="Roache-Johnson K."/>
            <person name="Ding H."/>
            <person name="Giovannoni S.J."/>
            <person name="Moore L.R."/>
            <person name="Chisholm S.W."/>
        </authorList>
    </citation>
    <scope>NUCLEOTIDE SEQUENCE [LARGE SCALE GENOMIC DNA]</scope>
    <source>
        <strain evidence="9">MIT 9314</strain>
    </source>
</reference>
<dbReference type="GO" id="GO:0010024">
    <property type="term" value="P:phytochromobilin biosynthetic process"/>
    <property type="evidence" value="ECO:0007669"/>
    <property type="project" value="InterPro"/>
</dbReference>
<keyword evidence="5 7" id="KW-0560">Oxidoreductase</keyword>
<evidence type="ECO:0000256" key="6">
    <source>
        <dbReference type="ARBA" id="ARBA00049084"/>
    </source>
</evidence>
<evidence type="ECO:0000256" key="3">
    <source>
        <dbReference type="ARBA" id="ARBA00012716"/>
    </source>
</evidence>
<comment type="similarity">
    <text evidence="2 7">Belongs to the HY2 family.</text>
</comment>
<evidence type="ECO:0000313" key="8">
    <source>
        <dbReference type="EMBL" id="KGG02440.1"/>
    </source>
</evidence>
<dbReference type="eggNOG" id="ENOG502Z7RN">
    <property type="taxonomic scope" value="Bacteria"/>
</dbReference>
<dbReference type="GO" id="GO:0050897">
    <property type="term" value="F:cobalt ion binding"/>
    <property type="evidence" value="ECO:0007669"/>
    <property type="project" value="InterPro"/>
</dbReference>
<evidence type="ECO:0000313" key="9">
    <source>
        <dbReference type="Proteomes" id="UP000030533"/>
    </source>
</evidence>
<dbReference type="Pfam" id="PF05996">
    <property type="entry name" value="Fe_bilin_red"/>
    <property type="match status" value="1"/>
</dbReference>
<evidence type="ECO:0000256" key="2">
    <source>
        <dbReference type="ARBA" id="ARBA00006908"/>
    </source>
</evidence>
<organism evidence="8 9">
    <name type="scientific">Prochlorococcus marinus str. MIT 9314</name>
    <dbReference type="NCBI Taxonomy" id="167548"/>
    <lineage>
        <taxon>Bacteria</taxon>
        <taxon>Bacillati</taxon>
        <taxon>Cyanobacteriota</taxon>
        <taxon>Cyanophyceae</taxon>
        <taxon>Synechococcales</taxon>
        <taxon>Prochlorococcaceae</taxon>
        <taxon>Prochlorococcus</taxon>
    </lineage>
</organism>
<dbReference type="PANTHER" id="PTHR34557">
    <property type="entry name" value="PHYTOCHROMOBILIN:FERREDOXIN OXIDOREDUCTASE, CHLOROPLASTIC"/>
    <property type="match status" value="1"/>
</dbReference>
<dbReference type="InterPro" id="IPR022870">
    <property type="entry name" value="Ferredoxin_bilin_OxRdtase"/>
</dbReference>
<sequence>MLSESLTKTKLTDPLILDLLQNIREHRSMLEDLKSIKIDPKLTNIISKKIGRELYIENEFHKAKGFRKLHIEVAEFSKNLKILHCVFFPDPKFDIPIFGMDLVKINDIVSAAIVDLSPASQNQGLKYEKLLSEVDKSSFNSLREIPKWGGIFSKNVFFASLKGKSEKNDFCRVVDQYLTILINLSKKAKPEVNEKIIQERIDFQKNYCIQQMKNEKTSMVLLKYFDEKWVNNYIKTVLFDF</sequence>
<evidence type="ECO:0000256" key="7">
    <source>
        <dbReference type="HAMAP-Rule" id="MF_00618"/>
    </source>
</evidence>
<dbReference type="HAMAP" id="MF_00618">
    <property type="entry name" value="Ferredoxin_bilin_red"/>
    <property type="match status" value="1"/>
</dbReference>